<feature type="signal peptide" evidence="1">
    <location>
        <begin position="1"/>
        <end position="20"/>
    </location>
</feature>
<organism evidence="3">
    <name type="scientific">Camponotus floridanus</name>
    <name type="common">Florida carpenter ant</name>
    <dbReference type="NCBI Taxonomy" id="104421"/>
    <lineage>
        <taxon>Eukaryota</taxon>
        <taxon>Metazoa</taxon>
        <taxon>Ecdysozoa</taxon>
        <taxon>Arthropoda</taxon>
        <taxon>Hexapoda</taxon>
        <taxon>Insecta</taxon>
        <taxon>Pterygota</taxon>
        <taxon>Neoptera</taxon>
        <taxon>Endopterygota</taxon>
        <taxon>Hymenoptera</taxon>
        <taxon>Apocrita</taxon>
        <taxon>Aculeata</taxon>
        <taxon>Formicoidea</taxon>
        <taxon>Formicidae</taxon>
        <taxon>Formicinae</taxon>
        <taxon>Camponotus</taxon>
    </lineage>
</organism>
<name>E2A2N4_CAMFO</name>
<dbReference type="STRING" id="104421.E2A2N4"/>
<sequence length="654" mass="75175">MPVVLVVLILSMFIRILLECLDIMSVYKEFYKNHTAMSAITSMLRISYCVYTPLKDTILLEQIVQGVCNILVRSLKLAIDFDTVCVPQQIIFFIKHLDIQNSRNDKMKFIIIAILSVVLQQVIIDEIDDVEVMIDVSCEALKSMIEIVKYGDDDNTILGGTVLLCSTCAGGSRLCFEQKNQKSDIAQKKKNLLICIYDTIMNIIIPYVKDTDLSRVDSNEFHKNFIFCLNNLYQLEKCHHDNLSNHLVANGYLKYFLLLTLEFPNDMISLESLIARIMHFSIVKHVSILVLKPLWFLFAVTAMSHQTLNSICNYENAVIKLANILQKLEISKFYTHHIDLLHYCLKCPNISQSLLSEVLNLWLIESDGDIMPLLSINCDIVVRHLLVVIRNGYPKHVVNVAMKGLRHLIQIDKKDKHIVEQIAETVWHVLPNILSSYHSDTVAHIEAALELANITQPYIIPIDVIMRSAYNIVDIILKKNTNSKFMTLVITQAHVLLVSAISHKSFKEERSELSMITIKLLTFIIHCQEKSSIEKHEPQRNTTYQSLVVLLHFCKTKVTTNKPLLPHICNVMSNYNLILNVTRMQYASCQFVEFVTTWLHYRKATCNNVLWNSRSLCKTPFDHVLDHLKEYSVMLYNKGFKDAHQSLQCVVRGF</sequence>
<feature type="chain" id="PRO_5003156374" evidence="1">
    <location>
        <begin position="21"/>
        <end position="654"/>
    </location>
</feature>
<dbReference type="AlphaFoldDB" id="E2A2N4"/>
<proteinExistence type="predicted"/>
<gene>
    <name evidence="2" type="ORF">EAG_01992</name>
</gene>
<keyword evidence="1" id="KW-0732">Signal</keyword>
<evidence type="ECO:0000313" key="3">
    <source>
        <dbReference type="Proteomes" id="UP000000311"/>
    </source>
</evidence>
<dbReference type="InParanoid" id="E2A2N4"/>
<dbReference type="Proteomes" id="UP000000311">
    <property type="component" value="Unassembled WGS sequence"/>
</dbReference>
<dbReference type="EMBL" id="GL436181">
    <property type="protein sequence ID" value="EFN72299.1"/>
    <property type="molecule type" value="Genomic_DNA"/>
</dbReference>
<evidence type="ECO:0000256" key="1">
    <source>
        <dbReference type="SAM" id="SignalP"/>
    </source>
</evidence>
<evidence type="ECO:0000313" key="2">
    <source>
        <dbReference type="EMBL" id="EFN72299.1"/>
    </source>
</evidence>
<accession>E2A2N4</accession>
<protein>
    <submittedName>
        <fullName evidence="2">Uncharacterized protein</fullName>
    </submittedName>
</protein>
<reference evidence="2 3" key="1">
    <citation type="journal article" date="2010" name="Science">
        <title>Genomic comparison of the ants Camponotus floridanus and Harpegnathos saltator.</title>
        <authorList>
            <person name="Bonasio R."/>
            <person name="Zhang G."/>
            <person name="Ye C."/>
            <person name="Mutti N.S."/>
            <person name="Fang X."/>
            <person name="Qin N."/>
            <person name="Donahue G."/>
            <person name="Yang P."/>
            <person name="Li Q."/>
            <person name="Li C."/>
            <person name="Zhang P."/>
            <person name="Huang Z."/>
            <person name="Berger S.L."/>
            <person name="Reinberg D."/>
            <person name="Wang J."/>
            <person name="Liebig J."/>
        </authorList>
    </citation>
    <scope>NUCLEOTIDE SEQUENCE [LARGE SCALE GENOMIC DNA]</scope>
    <source>
        <strain evidence="3">C129</strain>
    </source>
</reference>
<dbReference type="OMA" id="TFIIHCQ"/>
<keyword evidence="3" id="KW-1185">Reference proteome</keyword>
<dbReference type="OrthoDB" id="5382468at2759"/>